<protein>
    <submittedName>
        <fullName evidence="6">Anthranilate phosphoribosyltransferase</fullName>
    </submittedName>
</protein>
<reference evidence="6 7" key="1">
    <citation type="submission" date="2020-08" db="EMBL/GenBank/DDBJ databases">
        <title>Genomic Encyclopedia of Type Strains, Phase III (KMG-III): the genomes of soil and plant-associated and newly described type strains.</title>
        <authorList>
            <person name="Whitman W."/>
        </authorList>
    </citation>
    <scope>NUCLEOTIDE SEQUENCE [LARGE SCALE GENOMIC DNA]</scope>
    <source>
        <strain evidence="6 7">CECT 8305</strain>
    </source>
</reference>
<comment type="caution">
    <text evidence="6">The sequence shown here is derived from an EMBL/GenBank/DDBJ whole genome shotgun (WGS) entry which is preliminary data.</text>
</comment>
<dbReference type="GO" id="GO:0000162">
    <property type="term" value="P:L-tryptophan biosynthetic process"/>
    <property type="evidence" value="ECO:0007669"/>
    <property type="project" value="UniProtKB-KW"/>
</dbReference>
<keyword evidence="4" id="KW-0057">Aromatic amino acid biosynthesis</keyword>
<dbReference type="EMBL" id="JACHJL010000002">
    <property type="protein sequence ID" value="MBB5934215.1"/>
    <property type="molecule type" value="Genomic_DNA"/>
</dbReference>
<dbReference type="InterPro" id="IPR000312">
    <property type="entry name" value="Glycosyl_Trfase_fam3"/>
</dbReference>
<keyword evidence="7" id="KW-1185">Reference proteome</keyword>
<keyword evidence="3" id="KW-0822">Tryptophan biosynthesis</keyword>
<evidence type="ECO:0000313" key="7">
    <source>
        <dbReference type="Proteomes" id="UP000588098"/>
    </source>
</evidence>
<dbReference type="GO" id="GO:0004048">
    <property type="term" value="F:anthranilate phosphoribosyltransferase activity"/>
    <property type="evidence" value="ECO:0007669"/>
    <property type="project" value="InterPro"/>
</dbReference>
<dbReference type="PANTHER" id="PTHR43285">
    <property type="entry name" value="ANTHRANILATE PHOSPHORIBOSYLTRANSFERASE"/>
    <property type="match status" value="1"/>
</dbReference>
<evidence type="ECO:0000256" key="3">
    <source>
        <dbReference type="ARBA" id="ARBA00022822"/>
    </source>
</evidence>
<evidence type="ECO:0000256" key="4">
    <source>
        <dbReference type="ARBA" id="ARBA00023141"/>
    </source>
</evidence>
<dbReference type="GO" id="GO:0005829">
    <property type="term" value="C:cytosol"/>
    <property type="evidence" value="ECO:0007669"/>
    <property type="project" value="TreeGrafter"/>
</dbReference>
<organism evidence="6 7">
    <name type="scientific">Streptomyces zagrosensis</name>
    <dbReference type="NCBI Taxonomy" id="1042984"/>
    <lineage>
        <taxon>Bacteria</taxon>
        <taxon>Bacillati</taxon>
        <taxon>Actinomycetota</taxon>
        <taxon>Actinomycetes</taxon>
        <taxon>Kitasatosporales</taxon>
        <taxon>Streptomycetaceae</taxon>
        <taxon>Streptomyces</taxon>
    </lineage>
</organism>
<keyword evidence="1 6" id="KW-0328">Glycosyltransferase</keyword>
<dbReference type="Gene3D" id="3.40.1030.10">
    <property type="entry name" value="Nucleoside phosphorylase/phosphoribosyltransferase catalytic domain"/>
    <property type="match status" value="1"/>
</dbReference>
<keyword evidence="3" id="KW-0028">Amino-acid biosynthesis</keyword>
<dbReference type="PANTHER" id="PTHR43285:SF2">
    <property type="entry name" value="ANTHRANILATE PHOSPHORIBOSYLTRANSFERASE"/>
    <property type="match status" value="1"/>
</dbReference>
<keyword evidence="2 6" id="KW-0808">Transferase</keyword>
<dbReference type="SUPFAM" id="SSF52418">
    <property type="entry name" value="Nucleoside phosphorylase/phosphoribosyltransferase catalytic domain"/>
    <property type="match status" value="1"/>
</dbReference>
<dbReference type="InterPro" id="IPR005940">
    <property type="entry name" value="Anthranilate_Pribosyl_Tfrase"/>
</dbReference>
<evidence type="ECO:0000313" key="6">
    <source>
        <dbReference type="EMBL" id="MBB5934215.1"/>
    </source>
</evidence>
<evidence type="ECO:0000259" key="5">
    <source>
        <dbReference type="Pfam" id="PF00591"/>
    </source>
</evidence>
<evidence type="ECO:0000256" key="2">
    <source>
        <dbReference type="ARBA" id="ARBA00022679"/>
    </source>
</evidence>
<proteinExistence type="predicted"/>
<name>A0A7W9UWR9_9ACTN</name>
<sequence>MVRGVLAGEQGPRRDVVLLNTAAALRITGRCEGWDQAVARAADAIDDGTARDVLTRWVEVSRSL</sequence>
<gene>
    <name evidence="6" type="ORF">FHS42_001241</name>
</gene>
<feature type="domain" description="Glycosyl transferase family 3" evidence="5">
    <location>
        <begin position="1"/>
        <end position="50"/>
    </location>
</feature>
<dbReference type="InterPro" id="IPR035902">
    <property type="entry name" value="Nuc_phospho_transferase"/>
</dbReference>
<dbReference type="Pfam" id="PF00591">
    <property type="entry name" value="Glycos_transf_3"/>
    <property type="match status" value="1"/>
</dbReference>
<dbReference type="Proteomes" id="UP000588098">
    <property type="component" value="Unassembled WGS sequence"/>
</dbReference>
<dbReference type="AlphaFoldDB" id="A0A7W9UWR9"/>
<evidence type="ECO:0000256" key="1">
    <source>
        <dbReference type="ARBA" id="ARBA00022676"/>
    </source>
</evidence>
<accession>A0A7W9UWR9</accession>